<proteinExistence type="predicted"/>
<sequence>MQIPGERYVAARVEGCADGEVIGLPGPFVRPAAVVSGELTDELGKPGFVPDPYLNAGELGVKALRASVDGEANAVLVGEVLEAPRWAPISLPADAVRVWSPDGAGFPVVQVSGS</sequence>
<dbReference type="EMBL" id="BONZ01000135">
    <property type="protein sequence ID" value="GIH21499.1"/>
    <property type="molecule type" value="Genomic_DNA"/>
</dbReference>
<protein>
    <submittedName>
        <fullName evidence="1">Uncharacterized protein</fullName>
    </submittedName>
</protein>
<dbReference type="Proteomes" id="UP000642748">
    <property type="component" value="Unassembled WGS sequence"/>
</dbReference>
<keyword evidence="2" id="KW-1185">Reference proteome</keyword>
<gene>
    <name evidence="1" type="ORF">Raf01_96710</name>
</gene>
<evidence type="ECO:0000313" key="1">
    <source>
        <dbReference type="EMBL" id="GIH21499.1"/>
    </source>
</evidence>
<organism evidence="1 2">
    <name type="scientific">Rugosimonospora africana</name>
    <dbReference type="NCBI Taxonomy" id="556532"/>
    <lineage>
        <taxon>Bacteria</taxon>
        <taxon>Bacillati</taxon>
        <taxon>Actinomycetota</taxon>
        <taxon>Actinomycetes</taxon>
        <taxon>Micromonosporales</taxon>
        <taxon>Micromonosporaceae</taxon>
        <taxon>Rugosimonospora</taxon>
    </lineage>
</organism>
<comment type="caution">
    <text evidence="1">The sequence shown here is derived from an EMBL/GenBank/DDBJ whole genome shotgun (WGS) entry which is preliminary data.</text>
</comment>
<accession>A0A8J3R1R8</accession>
<dbReference type="AlphaFoldDB" id="A0A8J3R1R8"/>
<reference evidence="1" key="1">
    <citation type="submission" date="2021-01" db="EMBL/GenBank/DDBJ databases">
        <title>Whole genome shotgun sequence of Rugosimonospora africana NBRC 104875.</title>
        <authorList>
            <person name="Komaki H."/>
            <person name="Tamura T."/>
        </authorList>
    </citation>
    <scope>NUCLEOTIDE SEQUENCE</scope>
    <source>
        <strain evidence="1">NBRC 104875</strain>
    </source>
</reference>
<evidence type="ECO:0000313" key="2">
    <source>
        <dbReference type="Proteomes" id="UP000642748"/>
    </source>
</evidence>
<name>A0A8J3R1R8_9ACTN</name>